<evidence type="ECO:0000313" key="2">
    <source>
        <dbReference type="EMBL" id="QBR46726.1"/>
    </source>
</evidence>
<dbReference type="NCBIfam" id="TIGR01891">
    <property type="entry name" value="amidohydrolases"/>
    <property type="match status" value="1"/>
</dbReference>
<evidence type="ECO:0000259" key="1">
    <source>
        <dbReference type="Pfam" id="PF07687"/>
    </source>
</evidence>
<dbReference type="Pfam" id="PF07687">
    <property type="entry name" value="M20_dimer"/>
    <property type="match status" value="1"/>
</dbReference>
<dbReference type="InterPro" id="IPR002933">
    <property type="entry name" value="Peptidase_M20"/>
</dbReference>
<dbReference type="Pfam" id="PF01546">
    <property type="entry name" value="Peptidase_M20"/>
    <property type="match status" value="1"/>
</dbReference>
<dbReference type="InterPro" id="IPR036264">
    <property type="entry name" value="Bact_exopeptidase_dim_dom"/>
</dbReference>
<name>A0ABX5SHA7_9LACO</name>
<dbReference type="InterPro" id="IPR017439">
    <property type="entry name" value="Amidohydrolase"/>
</dbReference>
<protein>
    <submittedName>
        <fullName evidence="2">Amidohydrolase</fullName>
    </submittedName>
</protein>
<gene>
    <name evidence="2" type="ORF">EW139_00750</name>
</gene>
<proteinExistence type="predicted"/>
<sequence length="388" mass="42233">MTGLSKSELEQQLIGYRHDFHQYPELADNEVRTTAKITAILQDWGIKILPTHLKTGVFAEIGIQSGPVVGLRADIDALPIQENSGVAFSSKIPGVMHACGHDTHIAALLGAAYLLKQQEKQLAGKVKLIFQLSEEDKEGALQVIQDGQLQDVDAILGFHNTPHHATGEVGIRAGIVNGAIDKFKVTLRGLGTHASKPERGHDPIVALGAEISALQSIVSRNLNAFEAGVLSITHVNAGNTWNILPEEAFFEGTVRTASASSREIIKKRFLDVVNYTAKAHQVTADIDWYAGDPSVNNHTELVDIVKDETSKFASVYEQEPALGSDDFACYQITVPGVYVNIGNGENIDLHNDHFKSDDGVIFVGSQFFEKNAIRLLQDLKHHAINLAL</sequence>
<dbReference type="RefSeq" id="WP_013102810.1">
    <property type="nucleotide sequence ID" value="NZ_CP037939.1"/>
</dbReference>
<dbReference type="PIRSF" id="PIRSF005962">
    <property type="entry name" value="Pept_M20D_amidohydro"/>
    <property type="match status" value="1"/>
</dbReference>
<dbReference type="Gene3D" id="3.40.630.10">
    <property type="entry name" value="Zn peptidases"/>
    <property type="match status" value="1"/>
</dbReference>
<dbReference type="SUPFAM" id="SSF55031">
    <property type="entry name" value="Bacterial exopeptidase dimerisation domain"/>
    <property type="match status" value="1"/>
</dbReference>
<keyword evidence="3" id="KW-1185">Reference proteome</keyword>
<dbReference type="SUPFAM" id="SSF53187">
    <property type="entry name" value="Zn-dependent exopeptidases"/>
    <property type="match status" value="1"/>
</dbReference>
<dbReference type="InterPro" id="IPR011650">
    <property type="entry name" value="Peptidase_M20_dimer"/>
</dbReference>
<dbReference type="PANTHER" id="PTHR11014:SF63">
    <property type="entry name" value="METALLOPEPTIDASE, PUTATIVE (AFU_ORTHOLOGUE AFUA_6G09600)-RELATED"/>
    <property type="match status" value="1"/>
</dbReference>
<dbReference type="EMBL" id="CP037939">
    <property type="protein sequence ID" value="QBR46726.1"/>
    <property type="molecule type" value="Genomic_DNA"/>
</dbReference>
<organism evidence="2 3">
    <name type="scientific">Leuconostoc kimchii</name>
    <dbReference type="NCBI Taxonomy" id="136609"/>
    <lineage>
        <taxon>Bacteria</taxon>
        <taxon>Bacillati</taxon>
        <taxon>Bacillota</taxon>
        <taxon>Bacilli</taxon>
        <taxon>Lactobacillales</taxon>
        <taxon>Lactobacillaceae</taxon>
        <taxon>Leuconostoc</taxon>
    </lineage>
</organism>
<dbReference type="Gene3D" id="3.30.70.360">
    <property type="match status" value="1"/>
</dbReference>
<reference evidence="2 3" key="1">
    <citation type="submission" date="2019-03" db="EMBL/GenBank/DDBJ databases">
        <title>Complete Genome Sequence of Leuconostoc kimchii strain NKJ218 Isolated from Homemade Kimchi.</title>
        <authorList>
            <person name="Jung J.Y."/>
            <person name="Jin H.M."/>
            <person name="Jung J.-W."/>
            <person name="Lee S.-Y."/>
            <person name="Ryu B.-G."/>
            <person name="Han S.-S."/>
            <person name="Kang H.K."/>
            <person name="Choi H.W."/>
            <person name="Chung E.J."/>
            <person name="Choi K.-M."/>
        </authorList>
    </citation>
    <scope>NUCLEOTIDE SEQUENCE [LARGE SCALE GENOMIC DNA]</scope>
    <source>
        <strain evidence="2 3">NKJ218</strain>
    </source>
</reference>
<evidence type="ECO:0000313" key="3">
    <source>
        <dbReference type="Proteomes" id="UP000295756"/>
    </source>
</evidence>
<accession>A0ABX5SHA7</accession>
<dbReference type="PANTHER" id="PTHR11014">
    <property type="entry name" value="PEPTIDASE M20 FAMILY MEMBER"/>
    <property type="match status" value="1"/>
</dbReference>
<feature type="domain" description="Peptidase M20 dimerisation" evidence="1">
    <location>
        <begin position="182"/>
        <end position="278"/>
    </location>
</feature>
<dbReference type="Proteomes" id="UP000295756">
    <property type="component" value="Chromosome"/>
</dbReference>